<gene>
    <name evidence="3" type="ORF">EBB54_18330</name>
</gene>
<dbReference type="SUPFAM" id="SSF52266">
    <property type="entry name" value="SGNH hydrolase"/>
    <property type="match status" value="1"/>
</dbReference>
<protein>
    <recommendedName>
        <fullName evidence="5">SGNH/GDSL hydrolase family protein</fullName>
    </recommendedName>
</protein>
<comment type="caution">
    <text evidence="3">The sequence shown here is derived from an EMBL/GenBank/DDBJ whole genome shotgun (WGS) entry which is preliminary data.</text>
</comment>
<keyword evidence="4" id="KW-1185">Reference proteome</keyword>
<evidence type="ECO:0000313" key="4">
    <source>
        <dbReference type="Proteomes" id="UP000274920"/>
    </source>
</evidence>
<keyword evidence="2" id="KW-1133">Transmembrane helix</keyword>
<proteinExistence type="predicted"/>
<evidence type="ECO:0000313" key="3">
    <source>
        <dbReference type="EMBL" id="RRK33077.1"/>
    </source>
</evidence>
<name>A0A426DJM5_9FIRM</name>
<dbReference type="AlphaFoldDB" id="A0A426DJM5"/>
<keyword evidence="2" id="KW-0812">Transmembrane</keyword>
<dbReference type="EMBL" id="RHJS01000002">
    <property type="protein sequence ID" value="RRK33077.1"/>
    <property type="molecule type" value="Genomic_DNA"/>
</dbReference>
<feature type="transmembrane region" description="Helical" evidence="2">
    <location>
        <begin position="60"/>
        <end position="81"/>
    </location>
</feature>
<evidence type="ECO:0000256" key="1">
    <source>
        <dbReference type="SAM" id="MobiDB-lite"/>
    </source>
</evidence>
<reference evidence="3" key="1">
    <citation type="submission" date="2018-10" db="EMBL/GenBank/DDBJ databases">
        <title>Schaedlerella arabinophila gen. nov. sp. nov., isolated from the mouse intestinal tract and comparative analysis with the genome of the closely related altered Schaedler flora strain ASF502.</title>
        <authorList>
            <person name="Miyake S."/>
            <person name="Soh M."/>
            <person name="Seedorf H."/>
        </authorList>
    </citation>
    <scope>NUCLEOTIDE SEQUENCE [LARGE SCALE GENOMIC DNA]</scope>
    <source>
        <strain evidence="3">DSM 106076</strain>
    </source>
</reference>
<evidence type="ECO:0000256" key="2">
    <source>
        <dbReference type="SAM" id="Phobius"/>
    </source>
</evidence>
<feature type="compositionally biased region" description="Polar residues" evidence="1">
    <location>
        <begin position="100"/>
        <end position="109"/>
    </location>
</feature>
<feature type="region of interest" description="Disordered" evidence="1">
    <location>
        <begin position="100"/>
        <end position="132"/>
    </location>
</feature>
<dbReference type="RefSeq" id="WP_125128439.1">
    <property type="nucleotide sequence ID" value="NZ_RHJS01000002.1"/>
</dbReference>
<evidence type="ECO:0008006" key="5">
    <source>
        <dbReference type="Google" id="ProtNLM"/>
    </source>
</evidence>
<accession>A0A426DJM5</accession>
<keyword evidence="2" id="KW-0472">Membrane</keyword>
<dbReference type="Gene3D" id="3.40.50.1110">
    <property type="entry name" value="SGNH hydrolase"/>
    <property type="match status" value="1"/>
</dbReference>
<sequence>MAELLESTMLICFGLSWPMNLAKNIKARSARNMSIQFILLIITGYIAGISAKIYSHRFNYVLVVYLLNLVVVSANVIVYFINTRYDRQAQAANAELSRQISGHTGNTDKGTAEASAGNAHTSDPFQPSMHEQGDDEMQTYRELNSITEAGGVVLFGSNTFASLPVGELAQAFRITEPIYNRSVKDIRIDQIERYLKVCLYDLNPRKIFVNMGDVDIRDENVDVDNFISKYEWLLYMIHTKTQASIYIVPIVSKSPAAFKINQRLKALAVQTGCKCIDISGVFESRRPTLRLFELMKVHMRNHPINFADAMEVGTLSNRVIEDVPNDGQPSAAPGIKKEVVYAKH</sequence>
<dbReference type="Proteomes" id="UP000274920">
    <property type="component" value="Unassembled WGS sequence"/>
</dbReference>
<dbReference type="InterPro" id="IPR036514">
    <property type="entry name" value="SGNH_hydro_sf"/>
</dbReference>
<organism evidence="3 4">
    <name type="scientific">Schaedlerella arabinosiphila</name>
    <dbReference type="NCBI Taxonomy" id="2044587"/>
    <lineage>
        <taxon>Bacteria</taxon>
        <taxon>Bacillati</taxon>
        <taxon>Bacillota</taxon>
        <taxon>Clostridia</taxon>
        <taxon>Lachnospirales</taxon>
        <taxon>Lachnospiraceae</taxon>
        <taxon>Schaedlerella</taxon>
    </lineage>
</organism>
<feature type="transmembrane region" description="Helical" evidence="2">
    <location>
        <begin position="33"/>
        <end position="54"/>
    </location>
</feature>